<protein>
    <submittedName>
        <fullName evidence="1">Uncharacterized protein</fullName>
    </submittedName>
</protein>
<dbReference type="Gene3D" id="2.60.40.10">
    <property type="entry name" value="Immunoglobulins"/>
    <property type="match status" value="1"/>
</dbReference>
<evidence type="ECO:0000313" key="1">
    <source>
        <dbReference type="EMBL" id="ETK08195.1"/>
    </source>
</evidence>
<reference evidence="1 2" key="1">
    <citation type="submission" date="2013-11" db="EMBL/GenBank/DDBJ databases">
        <title>Single cell genomics of uncultured Tannerella BU063 (oral taxon 286).</title>
        <authorList>
            <person name="Beall C.J."/>
            <person name="Campbell A.G."/>
            <person name="Griffen A.L."/>
            <person name="Podar M."/>
            <person name="Leys E.J."/>
        </authorList>
    </citation>
    <scope>NUCLEOTIDE SEQUENCE [LARGE SCALE GENOMIC DNA]</scope>
    <source>
        <strain evidence="1">Cell 6/7/9</strain>
    </source>
</reference>
<evidence type="ECO:0000313" key="2">
    <source>
        <dbReference type="Proteomes" id="UP000018874"/>
    </source>
</evidence>
<comment type="caution">
    <text evidence="1">The sequence shown here is derived from an EMBL/GenBank/DDBJ whole genome shotgun (WGS) entry which is preliminary data.</text>
</comment>
<dbReference type="PATRIC" id="fig|1411021.3.peg.1840"/>
<sequence length="587" mass="64017">MDDFTDWRLVSAGPPCLFISFCASDAPTRQRSYSEGLYPSADGPQTARQGTRKVYFCADYKLKKIDQMKNRILWIPLLGILAIMNLIGCSSEEKLPPTVTLEANKTSIKANGRDSITFVVKVNGQETTQGVTVRSESGQAVSSTLRYAADKVGTQTFYALYEGTKSNAVTVTATQIVVTLKVDRTSIRPGTADQVHFTVLADDEDVTASSSILRRGETETKLEGTTFSADKSGDYTFYAIYRNERSAEVAVHAAAGSVTLRADRSAIHADGNEAVAFTVTADGHDVTDKAVISLRSTPDIALIGHNFTTTEAGDYAFYATYDGVRSTEVRVKASAMALNFAKQHCIMQFSSATCATCPIMTTAINDIMTLTPGRAVPIVFHVSQLCFNYPELYGVLSETADRLCPAWPSALVDMHTKVNVYRTATREKFNEAIWILNSYAPAQTGIALRSSVEGGTISFTADVAANKTGEYRFFAYIVEDGIKYGQRIGNGEDAIDPNYVHNNVATYPLTATDDPRSGLSLGTIERGKRLTRTYTIDTRAYNIKRNVDLSRCRVVAYTLRLVNGSYTVDNVATCPVSGGSVSFRYAK</sequence>
<dbReference type="InterPro" id="IPR013783">
    <property type="entry name" value="Ig-like_fold"/>
</dbReference>
<name>W2CM26_9BACT</name>
<accession>W2CM26</accession>
<proteinExistence type="predicted"/>
<keyword evidence="2" id="KW-1185">Reference proteome</keyword>
<dbReference type="EMBL" id="AYYD01001209">
    <property type="protein sequence ID" value="ETK08195.1"/>
    <property type="molecule type" value="Genomic_DNA"/>
</dbReference>
<dbReference type="Proteomes" id="UP000018874">
    <property type="component" value="Unassembled WGS sequence"/>
</dbReference>
<dbReference type="AlphaFoldDB" id="W2CM26"/>
<gene>
    <name evidence="1" type="ORF">T231_13885</name>
</gene>
<organism evidence="1 2">
    <name type="scientific">Tannerella sp. oral taxon BU063 isolate Cell 6/7/9</name>
    <dbReference type="NCBI Taxonomy" id="1411021"/>
    <lineage>
        <taxon>Bacteria</taxon>
        <taxon>Pseudomonadati</taxon>
        <taxon>Bacteroidota</taxon>
        <taxon>Bacteroidia</taxon>
        <taxon>Bacteroidales</taxon>
        <taxon>Tannerellaceae</taxon>
        <taxon>Tannerella</taxon>
    </lineage>
</organism>